<gene>
    <name evidence="1" type="ORF">RPERSI_LOCUS30418</name>
</gene>
<evidence type="ECO:0000313" key="2">
    <source>
        <dbReference type="Proteomes" id="UP000789920"/>
    </source>
</evidence>
<name>A0ACA9SEZ2_9GLOM</name>
<organism evidence="1 2">
    <name type="scientific">Racocetra persica</name>
    <dbReference type="NCBI Taxonomy" id="160502"/>
    <lineage>
        <taxon>Eukaryota</taxon>
        <taxon>Fungi</taxon>
        <taxon>Fungi incertae sedis</taxon>
        <taxon>Mucoromycota</taxon>
        <taxon>Glomeromycotina</taxon>
        <taxon>Glomeromycetes</taxon>
        <taxon>Diversisporales</taxon>
        <taxon>Gigasporaceae</taxon>
        <taxon>Racocetra</taxon>
    </lineage>
</organism>
<proteinExistence type="predicted"/>
<protein>
    <submittedName>
        <fullName evidence="1">20560_t:CDS:1</fullName>
    </submittedName>
</protein>
<sequence>NSCAARPKRRIGRIKQPKRVRRPRIRKNNLVIIPPRPKGLYYAKIPVLALSDSMIDKLITWRAKKYRDILNKNGKVTNQYKEDLYIKRIGRNDQVQYSLVHKLIEIRPIPRSRASTPN</sequence>
<evidence type="ECO:0000313" key="1">
    <source>
        <dbReference type="EMBL" id="CAG8837741.1"/>
    </source>
</evidence>
<feature type="non-terminal residue" evidence="1">
    <location>
        <position position="1"/>
    </location>
</feature>
<reference evidence="1" key="1">
    <citation type="submission" date="2021-06" db="EMBL/GenBank/DDBJ databases">
        <authorList>
            <person name="Kallberg Y."/>
            <person name="Tangrot J."/>
            <person name="Rosling A."/>
        </authorList>
    </citation>
    <scope>NUCLEOTIDE SEQUENCE</scope>
    <source>
        <strain evidence="1">MA461A</strain>
    </source>
</reference>
<dbReference type="EMBL" id="CAJVQC010118506">
    <property type="protein sequence ID" value="CAG8837741.1"/>
    <property type="molecule type" value="Genomic_DNA"/>
</dbReference>
<keyword evidence="2" id="KW-1185">Reference proteome</keyword>
<comment type="caution">
    <text evidence="1">The sequence shown here is derived from an EMBL/GenBank/DDBJ whole genome shotgun (WGS) entry which is preliminary data.</text>
</comment>
<accession>A0ACA9SEZ2</accession>
<dbReference type="Proteomes" id="UP000789920">
    <property type="component" value="Unassembled WGS sequence"/>
</dbReference>